<dbReference type="InterPro" id="IPR029046">
    <property type="entry name" value="LolA/LolB/LppX"/>
</dbReference>
<dbReference type="CDD" id="cd16329">
    <property type="entry name" value="LolA_like"/>
    <property type="match status" value="1"/>
</dbReference>
<dbReference type="EMBL" id="UOFX01000044">
    <property type="protein sequence ID" value="VAX09068.1"/>
    <property type="molecule type" value="Genomic_DNA"/>
</dbReference>
<evidence type="ECO:0000259" key="1">
    <source>
        <dbReference type="Pfam" id="PF17131"/>
    </source>
</evidence>
<organism evidence="2">
    <name type="scientific">hydrothermal vent metagenome</name>
    <dbReference type="NCBI Taxonomy" id="652676"/>
    <lineage>
        <taxon>unclassified sequences</taxon>
        <taxon>metagenomes</taxon>
        <taxon>ecological metagenomes</taxon>
    </lineage>
</organism>
<name>A0A3B1BCC5_9ZZZZ</name>
<accession>A0A3B1BCC5</accession>
<reference evidence="2" key="1">
    <citation type="submission" date="2018-06" db="EMBL/GenBank/DDBJ databases">
        <authorList>
            <person name="Zhirakovskaya E."/>
        </authorList>
    </citation>
    <scope>NUCLEOTIDE SEQUENCE</scope>
</reference>
<keyword evidence="2" id="KW-0449">Lipoprotein</keyword>
<feature type="domain" description="Uncharacterized protein TP-0789" evidence="1">
    <location>
        <begin position="73"/>
        <end position="256"/>
    </location>
</feature>
<proteinExistence type="predicted"/>
<protein>
    <submittedName>
        <fullName evidence="2">Outer membrane lipoprotein-sorting protein</fullName>
    </submittedName>
</protein>
<dbReference type="SUPFAM" id="SSF89392">
    <property type="entry name" value="Prokaryotic lipoproteins and lipoprotein localization factors"/>
    <property type="match status" value="1"/>
</dbReference>
<dbReference type="Gene3D" id="2.50.20.10">
    <property type="entry name" value="Lipoprotein localisation LolA/LolB/LppX"/>
    <property type="match status" value="1"/>
</dbReference>
<gene>
    <name evidence="2" type="ORF">MNBD_GAMMA26-2271</name>
</gene>
<dbReference type="InterPro" id="IPR033399">
    <property type="entry name" value="TP_0789-like"/>
</dbReference>
<sequence>MKKIVCLLLSLISIAAFAETPEETGLAIAVEVDKRDIGFHNFTAVMTMELKNRQGEKSLRHMKTKVLEMLDDGDKTLIVFNRPRDVKGTALLTYSHKTGQDDQWLYLPALKRVKRISSRNKSGPFMGSEFAYEDLSSQEVEKYSYKYLRDEQLNGQDMFVNELYPVDKNSGYTRQIVWIDKQEYRPQQIVFYDRKNSKLKTLIFSKYKQYLDQYWRAGEMFMENHQTGKTTLLAWDDYKFRVGLKASDFTKNSLKRAK</sequence>
<dbReference type="Pfam" id="PF17131">
    <property type="entry name" value="LolA_like"/>
    <property type="match status" value="1"/>
</dbReference>
<dbReference type="AlphaFoldDB" id="A0A3B1BCC5"/>
<evidence type="ECO:0000313" key="2">
    <source>
        <dbReference type="EMBL" id="VAX09068.1"/>
    </source>
</evidence>